<dbReference type="EnsemblMetazoa" id="G4036.3">
    <property type="protein sequence ID" value="G4036.3:cds"/>
    <property type="gene ID" value="G4036"/>
</dbReference>
<dbReference type="OrthoDB" id="6141044at2759"/>
<dbReference type="InterPro" id="IPR000210">
    <property type="entry name" value="BTB/POZ_dom"/>
</dbReference>
<feature type="compositionally biased region" description="Polar residues" evidence="1">
    <location>
        <begin position="697"/>
        <end position="710"/>
    </location>
</feature>
<keyword evidence="4" id="KW-1185">Reference proteome</keyword>
<evidence type="ECO:0000259" key="2">
    <source>
        <dbReference type="PROSITE" id="PS50097"/>
    </source>
</evidence>
<dbReference type="AlphaFoldDB" id="A0A8W8N670"/>
<feature type="compositionally biased region" description="Basic and acidic residues" evidence="1">
    <location>
        <begin position="150"/>
        <end position="164"/>
    </location>
</feature>
<feature type="region of interest" description="Disordered" evidence="1">
    <location>
        <begin position="467"/>
        <end position="507"/>
    </location>
</feature>
<dbReference type="PANTHER" id="PTHR24410:SF23">
    <property type="entry name" value="BTB DOMAIN-CONTAINING PROTEIN-RELATED"/>
    <property type="match status" value="1"/>
</dbReference>
<feature type="compositionally biased region" description="Basic residues" evidence="1">
    <location>
        <begin position="750"/>
        <end position="760"/>
    </location>
</feature>
<reference evidence="3" key="1">
    <citation type="submission" date="2022-08" db="UniProtKB">
        <authorList>
            <consortium name="EnsemblMetazoa"/>
        </authorList>
    </citation>
    <scope>IDENTIFICATION</scope>
    <source>
        <strain evidence="3">05x7-T-G4-1.051#20</strain>
    </source>
</reference>
<dbReference type="SUPFAM" id="SSF54695">
    <property type="entry name" value="POZ domain"/>
    <property type="match status" value="1"/>
</dbReference>
<feature type="region of interest" description="Disordered" evidence="1">
    <location>
        <begin position="750"/>
        <end position="805"/>
    </location>
</feature>
<dbReference type="InterPro" id="IPR011333">
    <property type="entry name" value="SKP1/BTB/POZ_sf"/>
</dbReference>
<sequence>MNYQKTYMNHIHSSSLLYQLASMWKSQTLCDAIIRTGSIITKAHRVVLVAACPMLQSMENAAAGSHLEVRLTADIKQESINTFLQYLYEGFMTLTEENYKDIEKISRLLQVDNAIKCCADFIKCINLPSGNQYRYNYPDQMEFKHVRTTELQKVQDRNQKRSTDRPISPGSKRPRFQRQPSPMSDSRTHDMSGMKESYTVNDPWDRVPRLGSHSSTPSSVHVPSQQPGVIDIVEDSIELIQTEPPGKRPGEEERELRKVQSTVGVSVASQRDAPADVQIVSVPSASDVSSQKSASDSAPFIPSSPSSSDSSSLKERPPHYSNPIYPPKTEPEKSAKNQEQLSDVEVATQRPRPPELVAGSQSTHPYPISMTTSTRPLTQSLQQKPFAAGSAMQAESVSPGAVQRGPKPQTISRVENTEKAPPLDRPPRDMGSRVKDHNNRLSPDISIVKVENELGPEETGMLDMYVSDVGGGGSGQSHGQNDEDQSDYDVEEPPGDMHRDEMSNESGNMSMDQSGNWYMGNFRVVEQNVLASDPARFLYAIPIFSEDNTDTLVFNEQNAEQVACNSNECEWKISSAYSMAQPDEKVVEEISMEYRNERENTSSVRATSYEIEEENYKLFFGSSNEKGFDKMSGSFDEANKIKKLKKRSRIIRGSAITRKIYSPERGNQSCDVLDNTKHSFDRGREKIKRSKHERKNLTTSSSRLPNSKKWSLSKHRSMSMEKDVREKGVNPVLKGLYRYDFRTFRRKSRLKVQRQVRHRYNSPPRATAAETQNEACQTKDKTAESNDVQSENAENQNEEQKNCSTEISPKHPVHVFVDGGERGMCVYCYENPETKGKIDLVRNKCKVCNVYLCNSIFIAGGRSCFDRYHQENAKHITKTLLDESASTEEMMAIHYPVRVNLKEDFKKKKVCEICFAKRSQEGGGEYSVSSVYKCSVCTVGLCTGKKDCFKIYHDLLFEVNNGN</sequence>
<feature type="compositionally biased region" description="Low complexity" evidence="1">
    <location>
        <begin position="211"/>
        <end position="227"/>
    </location>
</feature>
<dbReference type="Pfam" id="PF13842">
    <property type="entry name" value="zf-Tnp_2"/>
    <property type="match status" value="1"/>
</dbReference>
<feature type="compositionally biased region" description="Basic and acidic residues" evidence="1">
    <location>
        <begin position="674"/>
        <end position="684"/>
    </location>
</feature>
<evidence type="ECO:0000313" key="4">
    <source>
        <dbReference type="Proteomes" id="UP000005408"/>
    </source>
</evidence>
<dbReference type="InterPro" id="IPR032718">
    <property type="entry name" value="PGBD4_Znf_C"/>
</dbReference>
<feature type="region of interest" description="Disordered" evidence="1">
    <location>
        <begin position="665"/>
        <end position="726"/>
    </location>
</feature>
<feature type="compositionally biased region" description="Polar residues" evidence="1">
    <location>
        <begin position="259"/>
        <end position="269"/>
    </location>
</feature>
<feature type="compositionally biased region" description="Basic and acidic residues" evidence="1">
    <location>
        <begin position="245"/>
        <end position="258"/>
    </location>
</feature>
<feature type="region of interest" description="Disordered" evidence="1">
    <location>
        <begin position="242"/>
        <end position="270"/>
    </location>
</feature>
<feature type="compositionally biased region" description="Polar residues" evidence="1">
    <location>
        <begin position="359"/>
        <end position="383"/>
    </location>
</feature>
<feature type="compositionally biased region" description="Acidic residues" evidence="1">
    <location>
        <begin position="482"/>
        <end position="494"/>
    </location>
</feature>
<feature type="region of interest" description="Disordered" evidence="1">
    <location>
        <begin position="284"/>
        <end position="439"/>
    </location>
</feature>
<feature type="compositionally biased region" description="Basic residues" evidence="1">
    <location>
        <begin position="685"/>
        <end position="694"/>
    </location>
</feature>
<feature type="compositionally biased region" description="Low complexity" evidence="1">
    <location>
        <begin position="284"/>
        <end position="311"/>
    </location>
</feature>
<protein>
    <recommendedName>
        <fullName evidence="2">BTB domain-containing protein</fullName>
    </recommendedName>
</protein>
<evidence type="ECO:0000313" key="3">
    <source>
        <dbReference type="EnsemblMetazoa" id="G4036.3:cds"/>
    </source>
</evidence>
<dbReference type="Pfam" id="PF00651">
    <property type="entry name" value="BTB"/>
    <property type="match status" value="1"/>
</dbReference>
<feature type="domain" description="BTB" evidence="2">
    <location>
        <begin position="30"/>
        <end position="96"/>
    </location>
</feature>
<organism evidence="3 4">
    <name type="scientific">Magallana gigas</name>
    <name type="common">Pacific oyster</name>
    <name type="synonym">Crassostrea gigas</name>
    <dbReference type="NCBI Taxonomy" id="29159"/>
    <lineage>
        <taxon>Eukaryota</taxon>
        <taxon>Metazoa</taxon>
        <taxon>Spiralia</taxon>
        <taxon>Lophotrochozoa</taxon>
        <taxon>Mollusca</taxon>
        <taxon>Bivalvia</taxon>
        <taxon>Autobranchia</taxon>
        <taxon>Pteriomorphia</taxon>
        <taxon>Ostreida</taxon>
        <taxon>Ostreoidea</taxon>
        <taxon>Ostreidae</taxon>
        <taxon>Magallana</taxon>
    </lineage>
</organism>
<dbReference type="SMART" id="SM00225">
    <property type="entry name" value="BTB"/>
    <property type="match status" value="1"/>
</dbReference>
<dbReference type="Gene3D" id="3.30.710.10">
    <property type="entry name" value="Potassium Channel Kv1.1, Chain A"/>
    <property type="match status" value="1"/>
</dbReference>
<proteinExistence type="predicted"/>
<dbReference type="InterPro" id="IPR051481">
    <property type="entry name" value="BTB-POZ/Galectin-3-binding"/>
</dbReference>
<feature type="region of interest" description="Disordered" evidence="1">
    <location>
        <begin position="150"/>
        <end position="227"/>
    </location>
</feature>
<evidence type="ECO:0000256" key="1">
    <source>
        <dbReference type="SAM" id="MobiDB-lite"/>
    </source>
</evidence>
<name>A0A8W8N670_MAGGI</name>
<feature type="compositionally biased region" description="Basic and acidic residues" evidence="1">
    <location>
        <begin position="415"/>
        <end position="439"/>
    </location>
</feature>
<dbReference type="PANTHER" id="PTHR24410">
    <property type="entry name" value="HL07962P-RELATED"/>
    <property type="match status" value="1"/>
</dbReference>
<accession>A0A8W8N670</accession>
<dbReference type="Proteomes" id="UP000005408">
    <property type="component" value="Unassembled WGS sequence"/>
</dbReference>
<dbReference type="PROSITE" id="PS50097">
    <property type="entry name" value="BTB"/>
    <property type="match status" value="1"/>
</dbReference>